<reference evidence="1 2" key="1">
    <citation type="submission" date="2014-12" db="EMBL/GenBank/DDBJ databases">
        <authorList>
            <person name="Neuveglise Cecile"/>
        </authorList>
    </citation>
    <scope>NUCLEOTIDE SEQUENCE [LARGE SCALE GENOMIC DNA]</scope>
    <source>
        <strain evidence="1 2">CBS 12615</strain>
    </source>
</reference>
<dbReference type="HOGENOM" id="CLU_046455_1_0_1"/>
<dbReference type="GeneID" id="34683501"/>
<gene>
    <name evidence="1" type="ORF">LALA0_S01e03664g</name>
</gene>
<dbReference type="AlphaFoldDB" id="A0A0C7MK37"/>
<protein>
    <submittedName>
        <fullName evidence="1">LALA0S01e03664g1_1</fullName>
    </submittedName>
</protein>
<dbReference type="RefSeq" id="XP_022626373.1">
    <property type="nucleotide sequence ID" value="XM_022774258.1"/>
</dbReference>
<evidence type="ECO:0000313" key="1">
    <source>
        <dbReference type="EMBL" id="CEP60128.1"/>
    </source>
</evidence>
<name>A0A0C7MK37_9SACH</name>
<dbReference type="Proteomes" id="UP000054304">
    <property type="component" value="Unassembled WGS sequence"/>
</dbReference>
<dbReference type="EMBL" id="LN736360">
    <property type="protein sequence ID" value="CEP60128.1"/>
    <property type="molecule type" value="Genomic_DNA"/>
</dbReference>
<evidence type="ECO:0000313" key="2">
    <source>
        <dbReference type="Proteomes" id="UP000054304"/>
    </source>
</evidence>
<sequence length="410" mass="45954">MAPRKSTLTDCTVYVQKPCSDEGSIRARPAKLVSVSSMVGSVNPLGTASASRWRQEAHDLFGLKRLARNYFKSGELQTKEDLSVNGSHQHRVKISGSPRNYPLTGTMIKVGNRLPQKRQNYSISIESLADQPLNNGGSTKKKQYTLADRTNLISCDAAGFKASRERTFHDASVSDACNFEVGPAMTDLRTLETGRVLQLCNLPNDCGLGSLLSQITGGPLEQIDVFNDPEDQSVIKAIRFQFVSDESAQRFMLHGQSEHLHINGHILKPEWVSPFKTYQLNGKLEAQKDQLLGLGAGANTIENAPRRCIIVKKTGHKEHLRSRQMSSKKLCEFDIGELKRDFAEFGRIAEVTPMISRKLCVSISYFDVQSAMNVIASYENPSTYMNRKYHREWSINYGRDITERPCYMKI</sequence>
<keyword evidence="2" id="KW-1185">Reference proteome</keyword>
<organism evidence="1 2">
    <name type="scientific">Lachancea lanzarotensis</name>
    <dbReference type="NCBI Taxonomy" id="1245769"/>
    <lineage>
        <taxon>Eukaryota</taxon>
        <taxon>Fungi</taxon>
        <taxon>Dikarya</taxon>
        <taxon>Ascomycota</taxon>
        <taxon>Saccharomycotina</taxon>
        <taxon>Saccharomycetes</taxon>
        <taxon>Saccharomycetales</taxon>
        <taxon>Saccharomycetaceae</taxon>
        <taxon>Lachancea</taxon>
    </lineage>
</organism>
<dbReference type="STRING" id="1245769.A0A0C7MK37"/>
<accession>A0A0C7MK37</accession>
<proteinExistence type="predicted"/>
<dbReference type="OrthoDB" id="4073963at2759"/>